<keyword evidence="3" id="KW-0175">Coiled coil</keyword>
<feature type="signal peptide" evidence="2">
    <location>
        <begin position="1"/>
        <end position="28"/>
    </location>
</feature>
<dbReference type="GO" id="GO:0015288">
    <property type="term" value="F:porin activity"/>
    <property type="evidence" value="ECO:0007669"/>
    <property type="project" value="InterPro"/>
</dbReference>
<dbReference type="GO" id="GO:0008643">
    <property type="term" value="P:carbohydrate transport"/>
    <property type="evidence" value="ECO:0007669"/>
    <property type="project" value="InterPro"/>
</dbReference>
<name>A0A2T1LSV4_9CHRO</name>
<dbReference type="InterPro" id="IPR007049">
    <property type="entry name" value="Carb-sel_porin_OprB"/>
</dbReference>
<protein>
    <recommendedName>
        <fullName evidence="4">SLH domain-containing protein</fullName>
    </recommendedName>
</protein>
<reference evidence="5 6" key="1">
    <citation type="submission" date="2018-03" db="EMBL/GenBank/DDBJ databases">
        <title>The ancient ancestry and fast evolution of plastids.</title>
        <authorList>
            <person name="Moore K.R."/>
            <person name="Magnabosco C."/>
            <person name="Momper L."/>
            <person name="Gold D.A."/>
            <person name="Bosak T."/>
            <person name="Fournier G.P."/>
        </authorList>
    </citation>
    <scope>NUCLEOTIDE SEQUENCE [LARGE SCALE GENOMIC DNA]</scope>
    <source>
        <strain evidence="5 6">CCALA 016</strain>
    </source>
</reference>
<dbReference type="EMBL" id="PXOH01000032">
    <property type="protein sequence ID" value="PSF33160.1"/>
    <property type="molecule type" value="Genomic_DNA"/>
</dbReference>
<evidence type="ECO:0000313" key="5">
    <source>
        <dbReference type="EMBL" id="PSF33160.1"/>
    </source>
</evidence>
<gene>
    <name evidence="5" type="ORF">C7H19_20355</name>
</gene>
<keyword evidence="2" id="KW-0732">Signal</keyword>
<dbReference type="InterPro" id="IPR038673">
    <property type="entry name" value="OprB_sf"/>
</dbReference>
<dbReference type="Pfam" id="PF04966">
    <property type="entry name" value="OprB"/>
    <property type="match status" value="1"/>
</dbReference>
<dbReference type="PROSITE" id="PS51272">
    <property type="entry name" value="SLH"/>
    <property type="match status" value="1"/>
</dbReference>
<organism evidence="5 6">
    <name type="scientific">Aphanothece hegewaldii CCALA 016</name>
    <dbReference type="NCBI Taxonomy" id="2107694"/>
    <lineage>
        <taxon>Bacteria</taxon>
        <taxon>Bacillati</taxon>
        <taxon>Cyanobacteriota</taxon>
        <taxon>Cyanophyceae</taxon>
        <taxon>Oscillatoriophycideae</taxon>
        <taxon>Chroococcales</taxon>
        <taxon>Aphanothecaceae</taxon>
        <taxon>Aphanothece</taxon>
    </lineage>
</organism>
<dbReference type="InterPro" id="IPR051465">
    <property type="entry name" value="Cell_Envelope_Struct_Comp"/>
</dbReference>
<dbReference type="Proteomes" id="UP000239001">
    <property type="component" value="Unassembled WGS sequence"/>
</dbReference>
<dbReference type="Gene3D" id="2.40.160.180">
    <property type="entry name" value="Carbohydrate-selective porin OprB"/>
    <property type="match status" value="1"/>
</dbReference>
<comment type="similarity">
    <text evidence="1 2">Belongs to the OprB family.</text>
</comment>
<feature type="chain" id="PRO_5015372691" description="SLH domain-containing protein" evidence="2">
    <location>
        <begin position="29"/>
        <end position="590"/>
    </location>
</feature>
<evidence type="ECO:0000256" key="2">
    <source>
        <dbReference type="RuleBase" id="RU363072"/>
    </source>
</evidence>
<comment type="caution">
    <text evidence="5">The sequence shown here is derived from an EMBL/GenBank/DDBJ whole genome shotgun (WGS) entry which is preliminary data.</text>
</comment>
<dbReference type="OrthoDB" id="541604at2"/>
<accession>A0A2T1LSV4</accession>
<proteinExistence type="inferred from homology"/>
<evidence type="ECO:0000256" key="3">
    <source>
        <dbReference type="SAM" id="Coils"/>
    </source>
</evidence>
<dbReference type="Pfam" id="PF00395">
    <property type="entry name" value="SLH"/>
    <property type="match status" value="1"/>
</dbReference>
<keyword evidence="6" id="KW-1185">Reference proteome</keyword>
<dbReference type="PANTHER" id="PTHR43308">
    <property type="entry name" value="OUTER MEMBRANE PROTEIN ALPHA-RELATED"/>
    <property type="match status" value="1"/>
</dbReference>
<evidence type="ECO:0000259" key="4">
    <source>
        <dbReference type="PROSITE" id="PS51272"/>
    </source>
</evidence>
<feature type="domain" description="SLH" evidence="4">
    <location>
        <begin position="78"/>
        <end position="142"/>
    </location>
</feature>
<feature type="coiled-coil region" evidence="3">
    <location>
        <begin position="143"/>
        <end position="184"/>
    </location>
</feature>
<dbReference type="AlphaFoldDB" id="A0A2T1LSV4"/>
<dbReference type="PANTHER" id="PTHR43308:SF1">
    <property type="entry name" value="OUTER MEMBRANE PROTEIN ALPHA"/>
    <property type="match status" value="1"/>
</dbReference>
<sequence>MSKLTWKSLLISPALLGIALAVSSPAQANEALTTIEDSQTGFTTENTNQVQPTSNPVVNQLEDYGAEGSLATQDQVTSVNQLRDVEPTAWAFEALRSLVERYGCIVGYPDRTFRGNRALSRWEFAAGLNACMNTMERLIQDGVSVAREDIDKLKRLMEEFQAELAALGARVDNLESRVSFLEDHQFSTTTKLAGEVIFAVTDVFGDTDESVQTAFQSRVRLSFNTSFTGKDRLVTRIAAGSGNPFELDFETVRFYPNGNIGTTPLDNVASPTLKQTFNLAPSTDNDALIDWLAYYTPVGPVSLYVSAWGGIPSDFLPTTNPFFEDYDGGNGALSTFASENPIFRIGGGSGGGISLPIGGGILGPNAAITVGYLAPFANDPREGAGLFNGDYAAYGQLNFNLFDKLAIGATYVHGYHSADSAIFTNTVGTELANFSESFLTNSGWSVDFRQKVTNSYGLQGALRLTDWLSVSAFGMYSDVTLLGRGNAEVWSYGGGVSFPDLFKSGNVLGIFAGVPPYVAGLNANINPADGAADQRRYNAPLHVEVFYKYQVTDNISFTPGVIWIKNPSQARLQGDNEDVFIGTLRGTFTF</sequence>
<dbReference type="InterPro" id="IPR047684">
    <property type="entry name" value="Por_som-like"/>
</dbReference>
<dbReference type="GO" id="GO:0016020">
    <property type="term" value="C:membrane"/>
    <property type="evidence" value="ECO:0007669"/>
    <property type="project" value="InterPro"/>
</dbReference>
<evidence type="ECO:0000256" key="1">
    <source>
        <dbReference type="ARBA" id="ARBA00008769"/>
    </source>
</evidence>
<evidence type="ECO:0000313" key="6">
    <source>
        <dbReference type="Proteomes" id="UP000239001"/>
    </source>
</evidence>
<reference evidence="5 6" key="2">
    <citation type="submission" date="2018-03" db="EMBL/GenBank/DDBJ databases">
        <authorList>
            <person name="Keele B.F."/>
        </authorList>
    </citation>
    <scope>NUCLEOTIDE SEQUENCE [LARGE SCALE GENOMIC DNA]</scope>
    <source>
        <strain evidence="5 6">CCALA 016</strain>
    </source>
</reference>
<dbReference type="NCBIfam" id="NF033921">
    <property type="entry name" value="por_somb"/>
    <property type="match status" value="1"/>
</dbReference>
<dbReference type="RefSeq" id="WP_106458754.1">
    <property type="nucleotide sequence ID" value="NZ_PXOH01000032.1"/>
</dbReference>
<dbReference type="InterPro" id="IPR001119">
    <property type="entry name" value="SLH_dom"/>
</dbReference>